<organism evidence="6 7">
    <name type="scientific">Mucilaginibacter sabulilitoris</name>
    <dbReference type="NCBI Taxonomy" id="1173583"/>
    <lineage>
        <taxon>Bacteria</taxon>
        <taxon>Pseudomonadati</taxon>
        <taxon>Bacteroidota</taxon>
        <taxon>Sphingobacteriia</taxon>
        <taxon>Sphingobacteriales</taxon>
        <taxon>Sphingobacteriaceae</taxon>
        <taxon>Mucilaginibacter</taxon>
    </lineage>
</organism>
<keyword evidence="4 5" id="KW-0012">Acyltransferase</keyword>
<dbReference type="Pfam" id="PF00132">
    <property type="entry name" value="Hexapep"/>
    <property type="match status" value="1"/>
</dbReference>
<evidence type="ECO:0000256" key="1">
    <source>
        <dbReference type="ARBA" id="ARBA00007274"/>
    </source>
</evidence>
<gene>
    <name evidence="6" type="ORF">SNE25_08795</name>
</gene>
<dbReference type="PROSITE" id="PS00101">
    <property type="entry name" value="HEXAPEP_TRANSFERASES"/>
    <property type="match status" value="1"/>
</dbReference>
<dbReference type="SUPFAM" id="SSF51161">
    <property type="entry name" value="Trimeric LpxA-like enzymes"/>
    <property type="match status" value="1"/>
</dbReference>
<keyword evidence="3" id="KW-0677">Repeat</keyword>
<evidence type="ECO:0000313" key="6">
    <source>
        <dbReference type="EMBL" id="WPU95614.1"/>
    </source>
</evidence>
<evidence type="ECO:0000256" key="3">
    <source>
        <dbReference type="ARBA" id="ARBA00022737"/>
    </source>
</evidence>
<reference evidence="6 7" key="1">
    <citation type="submission" date="2023-11" db="EMBL/GenBank/DDBJ databases">
        <title>Analysis of the Genomes of Mucilaginibacter gossypii cycad 4 and M. sabulilitoris SNA2: microbes with the potential for plant growth promotion.</title>
        <authorList>
            <person name="Hirsch A.M."/>
            <person name="Humm E."/>
            <person name="Rubbi M."/>
            <person name="Del Vecchio G."/>
            <person name="Ha S.M."/>
            <person name="Pellegrini M."/>
            <person name="Gunsalus R.P."/>
        </authorList>
    </citation>
    <scope>NUCLEOTIDE SEQUENCE [LARGE SCALE GENOMIC DNA]</scope>
    <source>
        <strain evidence="6 7">SNA2</strain>
    </source>
</reference>
<dbReference type="InterPro" id="IPR011004">
    <property type="entry name" value="Trimer_LpxA-like_sf"/>
</dbReference>
<comment type="catalytic activity">
    <reaction evidence="5">
        <text>L-serine + acetyl-CoA = O-acetyl-L-serine + CoA</text>
        <dbReference type="Rhea" id="RHEA:24560"/>
        <dbReference type="ChEBI" id="CHEBI:33384"/>
        <dbReference type="ChEBI" id="CHEBI:57287"/>
        <dbReference type="ChEBI" id="CHEBI:57288"/>
        <dbReference type="ChEBI" id="CHEBI:58340"/>
        <dbReference type="EC" id="2.3.1.30"/>
    </reaction>
</comment>
<evidence type="ECO:0000256" key="4">
    <source>
        <dbReference type="ARBA" id="ARBA00023315"/>
    </source>
</evidence>
<dbReference type="RefSeq" id="WP_321564720.1">
    <property type="nucleotide sequence ID" value="NZ_CP139558.1"/>
</dbReference>
<accession>A0ABZ0TV02</accession>
<dbReference type="InterPro" id="IPR045304">
    <property type="entry name" value="LbH_SAT"/>
</dbReference>
<dbReference type="EC" id="2.3.1.30" evidence="5"/>
<dbReference type="CDD" id="cd03354">
    <property type="entry name" value="LbH_SAT"/>
    <property type="match status" value="1"/>
</dbReference>
<dbReference type="InterPro" id="IPR001451">
    <property type="entry name" value="Hexapep"/>
</dbReference>
<evidence type="ECO:0000256" key="2">
    <source>
        <dbReference type="ARBA" id="ARBA00022679"/>
    </source>
</evidence>
<comment type="similarity">
    <text evidence="1 5">Belongs to the transferase hexapeptide repeat family.</text>
</comment>
<dbReference type="EMBL" id="CP139558">
    <property type="protein sequence ID" value="WPU95614.1"/>
    <property type="molecule type" value="Genomic_DNA"/>
</dbReference>
<evidence type="ECO:0000313" key="7">
    <source>
        <dbReference type="Proteomes" id="UP001324380"/>
    </source>
</evidence>
<protein>
    <recommendedName>
        <fullName evidence="5">Serine acetyltransferase</fullName>
        <ecNumber evidence="5">2.3.1.30</ecNumber>
    </recommendedName>
</protein>
<sequence length="183" mass="20569">MIRELIYSDLYRYIGKRSFYLLIKSLKNSPGFRYTFFLRIQAHFGRRSFIGFFSYLFYRKYCFKYQIQIPPTVKIGKGFMMPHFGGIVVNSKSVIGNNCNILQNVTIGRTNRGRLNGAPVIGNQVYIGPGAVIVGKVLIGDNVLIAPNSYVNFDVPKNSIVLGNPAKILPNDNAVMGYISNVV</sequence>
<evidence type="ECO:0000256" key="5">
    <source>
        <dbReference type="PIRNR" id="PIRNR000441"/>
    </source>
</evidence>
<name>A0ABZ0TV02_9SPHI</name>
<dbReference type="PIRSF" id="PIRSF000441">
    <property type="entry name" value="CysE"/>
    <property type="match status" value="1"/>
</dbReference>
<dbReference type="InterPro" id="IPR005881">
    <property type="entry name" value="Ser_O-AcTrfase"/>
</dbReference>
<keyword evidence="2 5" id="KW-0808">Transferase</keyword>
<dbReference type="InterPro" id="IPR018357">
    <property type="entry name" value="Hexapep_transf_CS"/>
</dbReference>
<keyword evidence="7" id="KW-1185">Reference proteome</keyword>
<proteinExistence type="inferred from homology"/>
<dbReference type="Proteomes" id="UP001324380">
    <property type="component" value="Chromosome"/>
</dbReference>
<dbReference type="Gene3D" id="2.160.10.10">
    <property type="entry name" value="Hexapeptide repeat proteins"/>
    <property type="match status" value="1"/>
</dbReference>
<dbReference type="PANTHER" id="PTHR42811">
    <property type="entry name" value="SERINE ACETYLTRANSFERASE"/>
    <property type="match status" value="1"/>
</dbReference>